<sequence length="143" mass="15379">MRRNLSFLRVTSLAIAPMLLGATAWAVGSVQVGSTLRTLIAHWNGRVWRRVPAPDPKYGAINAVTATSANNAWAVGLDQDHIGFTDIVIEHWAGQRWRPVNSPLQEGLLDAVAATSAGHALAVGTPQQLGTSLIITWNGKAWH</sequence>
<keyword evidence="3" id="KW-1185">Reference proteome</keyword>
<organism evidence="2 3">
    <name type="scientific">Trebonia kvetii</name>
    <dbReference type="NCBI Taxonomy" id="2480626"/>
    <lineage>
        <taxon>Bacteria</taxon>
        <taxon>Bacillati</taxon>
        <taxon>Actinomycetota</taxon>
        <taxon>Actinomycetes</taxon>
        <taxon>Streptosporangiales</taxon>
        <taxon>Treboniaceae</taxon>
        <taxon>Trebonia</taxon>
    </lineage>
</organism>
<dbReference type="Proteomes" id="UP000460272">
    <property type="component" value="Unassembled WGS sequence"/>
</dbReference>
<evidence type="ECO:0000313" key="3">
    <source>
        <dbReference type="Proteomes" id="UP000460272"/>
    </source>
</evidence>
<feature type="chain" id="PRO_5027120567" evidence="1">
    <location>
        <begin position="27"/>
        <end position="143"/>
    </location>
</feature>
<comment type="caution">
    <text evidence="2">The sequence shown here is derived from an EMBL/GenBank/DDBJ whole genome shotgun (WGS) entry which is preliminary data.</text>
</comment>
<accession>A0A6P2C0D0</accession>
<dbReference type="RefSeq" id="WP_145855145.1">
    <property type="nucleotide sequence ID" value="NZ_RPFW01000004.1"/>
</dbReference>
<gene>
    <name evidence="2" type="ORF">EAS64_20650</name>
</gene>
<keyword evidence="1" id="KW-0732">Signal</keyword>
<dbReference type="OrthoDB" id="3454650at2"/>
<feature type="signal peptide" evidence="1">
    <location>
        <begin position="1"/>
        <end position="26"/>
    </location>
</feature>
<reference evidence="2 3" key="1">
    <citation type="submission" date="2018-11" db="EMBL/GenBank/DDBJ databases">
        <title>Trebonia kvetii gen.nov., sp.nov., a novel acidophilic actinobacterium, and proposal of the new actinobacterial family Treboniaceae fam. nov.</title>
        <authorList>
            <person name="Rapoport D."/>
            <person name="Sagova-Mareckova M."/>
            <person name="Sedlacek I."/>
            <person name="Provaznik J."/>
            <person name="Kralova S."/>
            <person name="Pavlinic D."/>
            <person name="Benes V."/>
            <person name="Kopecky J."/>
        </authorList>
    </citation>
    <scope>NUCLEOTIDE SEQUENCE [LARGE SCALE GENOMIC DNA]</scope>
    <source>
        <strain evidence="2 3">15Tr583</strain>
    </source>
</reference>
<name>A0A6P2C0D0_9ACTN</name>
<proteinExistence type="predicted"/>
<dbReference type="AlphaFoldDB" id="A0A6P2C0D0"/>
<evidence type="ECO:0000313" key="2">
    <source>
        <dbReference type="EMBL" id="TVZ02893.1"/>
    </source>
</evidence>
<dbReference type="EMBL" id="RPFW01000004">
    <property type="protein sequence ID" value="TVZ02893.1"/>
    <property type="molecule type" value="Genomic_DNA"/>
</dbReference>
<protein>
    <submittedName>
        <fullName evidence="2">Uncharacterized protein</fullName>
    </submittedName>
</protein>
<evidence type="ECO:0000256" key="1">
    <source>
        <dbReference type="SAM" id="SignalP"/>
    </source>
</evidence>